<name>B8CMU3_SHEPW</name>
<keyword evidence="1" id="KW-0732">Signal</keyword>
<dbReference type="Pfam" id="PF12690">
    <property type="entry name" value="BsuPI"/>
    <property type="match status" value="1"/>
</dbReference>
<protein>
    <submittedName>
        <fullName evidence="3">Intracellular proteinase inhibitor domain protein</fullName>
    </submittedName>
</protein>
<dbReference type="KEGG" id="swp:swp_2755"/>
<dbReference type="HOGENOM" id="CLU_121450_0_0_6"/>
<accession>B8CMU3</accession>
<reference evidence="3 4" key="1">
    <citation type="journal article" date="2008" name="PLoS ONE">
        <title>Environmental adaptation: genomic analysis of the piezotolerant and psychrotolerant deep-sea iron reducing bacterium Shewanella piezotolerans WP3.</title>
        <authorList>
            <person name="Wang F."/>
            <person name="Wang J."/>
            <person name="Jian H."/>
            <person name="Zhang B."/>
            <person name="Li S."/>
            <person name="Wang F."/>
            <person name="Zeng X."/>
            <person name="Gao L."/>
            <person name="Bartlett D.H."/>
            <person name="Yu J."/>
            <person name="Hu S."/>
            <person name="Xiao X."/>
        </authorList>
    </citation>
    <scope>NUCLEOTIDE SEQUENCE [LARGE SCALE GENOMIC DNA]</scope>
    <source>
        <strain evidence="4">WP3 / JCM 13877</strain>
    </source>
</reference>
<dbReference type="STRING" id="225849.swp_2755"/>
<feature type="signal peptide" evidence="1">
    <location>
        <begin position="1"/>
        <end position="20"/>
    </location>
</feature>
<evidence type="ECO:0000256" key="1">
    <source>
        <dbReference type="SAM" id="SignalP"/>
    </source>
</evidence>
<evidence type="ECO:0000313" key="3">
    <source>
        <dbReference type="EMBL" id="ACJ29483.1"/>
    </source>
</evidence>
<dbReference type="Gene3D" id="2.60.40.2360">
    <property type="entry name" value="Intracellular proteinase inhibitor BsuPI"/>
    <property type="match status" value="1"/>
</dbReference>
<feature type="domain" description="Intracellular proteinase inhibitor BsuPI" evidence="2">
    <location>
        <begin position="72"/>
        <end position="163"/>
    </location>
</feature>
<dbReference type="RefSeq" id="WP_020912837.1">
    <property type="nucleotide sequence ID" value="NC_011566.1"/>
</dbReference>
<dbReference type="PROSITE" id="PS51257">
    <property type="entry name" value="PROKAR_LIPOPROTEIN"/>
    <property type="match status" value="1"/>
</dbReference>
<dbReference type="Proteomes" id="UP000000753">
    <property type="component" value="Chromosome"/>
</dbReference>
<dbReference type="eggNOG" id="ENOG5032Q56">
    <property type="taxonomic scope" value="Bacteria"/>
</dbReference>
<dbReference type="InterPro" id="IPR038144">
    <property type="entry name" value="IPI"/>
</dbReference>
<proteinExistence type="predicted"/>
<feature type="chain" id="PRO_5002870260" evidence="1">
    <location>
        <begin position="21"/>
        <end position="179"/>
    </location>
</feature>
<evidence type="ECO:0000259" key="2">
    <source>
        <dbReference type="Pfam" id="PF12690"/>
    </source>
</evidence>
<dbReference type="OrthoDB" id="1357684at2"/>
<dbReference type="EMBL" id="CP000472">
    <property type="protein sequence ID" value="ACJ29483.1"/>
    <property type="molecule type" value="Genomic_DNA"/>
</dbReference>
<dbReference type="InterPro" id="IPR020481">
    <property type="entry name" value="Intracell_prot_inh_BsuPI"/>
</dbReference>
<dbReference type="AlphaFoldDB" id="B8CMU3"/>
<sequence>MLSKIALAMVILTVSGCSQSNSSVGEVTDMTKKNNVKVSPAVVTPVKNDEETRAKLAQKGLFEGKLIVEHDTGSAMNVTLQYTNTQSYGVPLMFNSGMTADLWLFDSAGKKVWAWSNEMMFTQALRETVMPAGKTQNVKFRIAEGIAMKIGKGFYLQAIFSGRATESQTPAMTPVIYKF</sequence>
<organism evidence="3 4">
    <name type="scientific">Shewanella piezotolerans (strain WP3 / JCM 13877)</name>
    <dbReference type="NCBI Taxonomy" id="225849"/>
    <lineage>
        <taxon>Bacteria</taxon>
        <taxon>Pseudomonadati</taxon>
        <taxon>Pseudomonadota</taxon>
        <taxon>Gammaproteobacteria</taxon>
        <taxon>Alteromonadales</taxon>
        <taxon>Shewanellaceae</taxon>
        <taxon>Shewanella</taxon>
    </lineage>
</organism>
<keyword evidence="4" id="KW-1185">Reference proteome</keyword>
<gene>
    <name evidence="3" type="ordered locus">swp_2755</name>
</gene>
<evidence type="ECO:0000313" key="4">
    <source>
        <dbReference type="Proteomes" id="UP000000753"/>
    </source>
</evidence>